<dbReference type="KEGG" id="lby:Lbys_1403"/>
<gene>
    <name evidence="5" type="ordered locus">Lbys_1403</name>
</gene>
<organism evidence="5 6">
    <name type="scientific">Leadbetterella byssophila (strain DSM 17132 / JCM 16389 / KACC 11308 / NBRC 106382 / 4M15)</name>
    <dbReference type="NCBI Taxonomy" id="649349"/>
    <lineage>
        <taxon>Bacteria</taxon>
        <taxon>Pseudomonadati</taxon>
        <taxon>Bacteroidota</taxon>
        <taxon>Cytophagia</taxon>
        <taxon>Cytophagales</taxon>
        <taxon>Leadbetterellaceae</taxon>
        <taxon>Leadbetterella</taxon>
    </lineage>
</organism>
<proteinExistence type="predicted"/>
<evidence type="ECO:0000256" key="1">
    <source>
        <dbReference type="ARBA" id="ARBA00022729"/>
    </source>
</evidence>
<dbReference type="PANTHER" id="PTHR15337:SF11">
    <property type="entry name" value="THIOREDOXIN DOMAIN-CONTAINING PROTEIN"/>
    <property type="match status" value="1"/>
</dbReference>
<dbReference type="InterPro" id="IPR013766">
    <property type="entry name" value="Thioredoxin_domain"/>
</dbReference>
<evidence type="ECO:0000313" key="6">
    <source>
        <dbReference type="Proteomes" id="UP000007435"/>
    </source>
</evidence>
<dbReference type="HOGENOM" id="CLU_090389_8_0_10"/>
<dbReference type="PANTHER" id="PTHR15337">
    <property type="entry name" value="ANTERIOR GRADIENT PROTEIN-RELATED"/>
    <property type="match status" value="1"/>
</dbReference>
<keyword evidence="6" id="KW-1185">Reference proteome</keyword>
<name>E4RW82_LEAB4</name>
<dbReference type="PROSITE" id="PS00194">
    <property type="entry name" value="THIOREDOXIN_1"/>
    <property type="match status" value="1"/>
</dbReference>
<feature type="domain" description="Thioredoxin" evidence="4">
    <location>
        <begin position="12"/>
        <end position="158"/>
    </location>
</feature>
<evidence type="ECO:0000313" key="5">
    <source>
        <dbReference type="EMBL" id="ADQ17117.1"/>
    </source>
</evidence>
<reference key="1">
    <citation type="submission" date="2010-11" db="EMBL/GenBank/DDBJ databases">
        <title>The complete genome of Leadbetterella byssophila DSM 17132.</title>
        <authorList>
            <consortium name="US DOE Joint Genome Institute (JGI-PGF)"/>
            <person name="Lucas S."/>
            <person name="Copeland A."/>
            <person name="Lapidus A."/>
            <person name="Glavina del Rio T."/>
            <person name="Dalin E."/>
            <person name="Tice H."/>
            <person name="Bruce D."/>
            <person name="Goodwin L."/>
            <person name="Pitluck S."/>
            <person name="Kyrpides N."/>
            <person name="Mavromatis K."/>
            <person name="Ivanova N."/>
            <person name="Teshima H."/>
            <person name="Brettin T."/>
            <person name="Detter J.C."/>
            <person name="Han C."/>
            <person name="Tapia R."/>
            <person name="Land M."/>
            <person name="Hauser L."/>
            <person name="Markowitz V."/>
            <person name="Cheng J.-F."/>
            <person name="Hugenholtz P."/>
            <person name="Woyke T."/>
            <person name="Wu D."/>
            <person name="Tindall B."/>
            <person name="Pomrenke H.G."/>
            <person name="Brambilla E."/>
            <person name="Klenk H.-P."/>
            <person name="Eisen J.A."/>
        </authorList>
    </citation>
    <scope>NUCLEOTIDE SEQUENCE [LARGE SCALE GENOMIC DNA]</scope>
    <source>
        <strain>DSM 17132</strain>
    </source>
</reference>
<feature type="signal peptide" evidence="3">
    <location>
        <begin position="1"/>
        <end position="25"/>
    </location>
</feature>
<dbReference type="InterPro" id="IPR051099">
    <property type="entry name" value="AGR/TXD"/>
</dbReference>
<dbReference type="InterPro" id="IPR004879">
    <property type="entry name" value="Ssp411-like_TRX"/>
</dbReference>
<dbReference type="STRING" id="649349.Lbys_1403"/>
<reference evidence="5 6" key="2">
    <citation type="journal article" date="2011" name="Stand. Genomic Sci.">
        <title>Complete genome sequence of Leadbetterella byssophila type strain (4M15).</title>
        <authorList>
            <person name="Abt B."/>
            <person name="Teshima H."/>
            <person name="Lucas S."/>
            <person name="Lapidus A."/>
            <person name="Del Rio T.G."/>
            <person name="Nolan M."/>
            <person name="Tice H."/>
            <person name="Cheng J.F."/>
            <person name="Pitluck S."/>
            <person name="Liolios K."/>
            <person name="Pagani I."/>
            <person name="Ivanova N."/>
            <person name="Mavromatis K."/>
            <person name="Pati A."/>
            <person name="Tapia R."/>
            <person name="Han C."/>
            <person name="Goodwin L."/>
            <person name="Chen A."/>
            <person name="Palaniappan K."/>
            <person name="Land M."/>
            <person name="Hauser L."/>
            <person name="Chang Y.J."/>
            <person name="Jeffries C.D."/>
            <person name="Rohde M."/>
            <person name="Goker M."/>
            <person name="Tindall B.J."/>
            <person name="Detter J.C."/>
            <person name="Woyke T."/>
            <person name="Bristow J."/>
            <person name="Eisen J.A."/>
            <person name="Markowitz V."/>
            <person name="Hugenholtz P."/>
            <person name="Klenk H.P."/>
            <person name="Kyrpides N.C."/>
        </authorList>
    </citation>
    <scope>NUCLEOTIDE SEQUENCE [LARGE SCALE GENOMIC DNA]</scope>
    <source>
        <strain evidence="6">DSM 17132 / JCM 16389 / KACC 11308 / NBRC 106382 / 4M15</strain>
    </source>
</reference>
<dbReference type="SUPFAM" id="SSF52833">
    <property type="entry name" value="Thioredoxin-like"/>
    <property type="match status" value="1"/>
</dbReference>
<dbReference type="AlphaFoldDB" id="E4RW82"/>
<dbReference type="EMBL" id="CP002305">
    <property type="protein sequence ID" value="ADQ17117.1"/>
    <property type="molecule type" value="Genomic_DNA"/>
</dbReference>
<evidence type="ECO:0000256" key="2">
    <source>
        <dbReference type="ARBA" id="ARBA00023284"/>
    </source>
</evidence>
<keyword evidence="1 3" id="KW-0732">Signal</keyword>
<dbReference type="Gene3D" id="3.40.30.10">
    <property type="entry name" value="Glutaredoxin"/>
    <property type="match status" value="1"/>
</dbReference>
<dbReference type="InterPro" id="IPR036249">
    <property type="entry name" value="Thioredoxin-like_sf"/>
</dbReference>
<dbReference type="RefSeq" id="WP_013408166.1">
    <property type="nucleotide sequence ID" value="NC_014655.1"/>
</dbReference>
<evidence type="ECO:0000256" key="3">
    <source>
        <dbReference type="SAM" id="SignalP"/>
    </source>
</evidence>
<sequence>MNVFIPFNMKKMMVLLLLAAGSASAQNAKINWISLEEAFSKIQTTPKKVMIDVYTDWCGWCKVMDQKTFTDPDVVKYVNQNYYAVKFNAESKKDVVLGGTTYKFNAANRAHEAAIALLQGKMSYPSIVYLDEKFGMIQPVPGYMEAKDFHQVITYIGGNHHLSEKFDSFKAGTYSKTYVKK</sequence>
<evidence type="ECO:0000259" key="4">
    <source>
        <dbReference type="PROSITE" id="PS51352"/>
    </source>
</evidence>
<dbReference type="eggNOG" id="COG2143">
    <property type="taxonomic scope" value="Bacteria"/>
</dbReference>
<dbReference type="PROSITE" id="PS51352">
    <property type="entry name" value="THIOREDOXIN_2"/>
    <property type="match status" value="1"/>
</dbReference>
<dbReference type="InterPro" id="IPR017937">
    <property type="entry name" value="Thioredoxin_CS"/>
</dbReference>
<dbReference type="Pfam" id="PF03190">
    <property type="entry name" value="Thioredox_DsbH"/>
    <property type="match status" value="1"/>
</dbReference>
<protein>
    <submittedName>
        <fullName evidence="5">Thioredoxin-related protein-like protein</fullName>
    </submittedName>
</protein>
<dbReference type="Proteomes" id="UP000007435">
    <property type="component" value="Chromosome"/>
</dbReference>
<feature type="chain" id="PRO_5003185881" evidence="3">
    <location>
        <begin position="26"/>
        <end position="181"/>
    </location>
</feature>
<keyword evidence="2" id="KW-0676">Redox-active center</keyword>
<accession>E4RW82</accession>